<feature type="signal peptide" evidence="1">
    <location>
        <begin position="1"/>
        <end position="21"/>
    </location>
</feature>
<comment type="caution">
    <text evidence="3">The sequence shown here is derived from an EMBL/GenBank/DDBJ whole genome shotgun (WGS) entry which is preliminary data.</text>
</comment>
<feature type="domain" description="PKD" evidence="2">
    <location>
        <begin position="581"/>
        <end position="633"/>
    </location>
</feature>
<evidence type="ECO:0000259" key="2">
    <source>
        <dbReference type="PROSITE" id="PS50093"/>
    </source>
</evidence>
<dbReference type="Pfam" id="PF19406">
    <property type="entry name" value="PKD_5"/>
    <property type="match status" value="2"/>
</dbReference>
<evidence type="ECO:0000313" key="3">
    <source>
        <dbReference type="EMBL" id="MFB9104827.1"/>
    </source>
</evidence>
<dbReference type="InterPro" id="IPR022409">
    <property type="entry name" value="PKD/Chitinase_dom"/>
</dbReference>
<dbReference type="InterPro" id="IPR035986">
    <property type="entry name" value="PKD_dom_sf"/>
</dbReference>
<evidence type="ECO:0000313" key="4">
    <source>
        <dbReference type="Proteomes" id="UP001589590"/>
    </source>
</evidence>
<accession>A0ABV5GYV7</accession>
<gene>
    <name evidence="3" type="ORF">ACFFU1_07945</name>
</gene>
<sequence>MKNFTLQALLFSLIASTLYFGLTQNETETMETTALNPRISLESEHLIVTPLPPSASISGNATVCKNASPEPEITFTGSNGAAPYVFTYNINGGANIDITSTGNTSTINRNTSTTGSFVYKLISVRDAANEITTINKTVTVVISEPTIDFSFNNNNTCSGTSIAFTSNATGNGPFTYSWNFGDGTTSTSENPIHKFTALGCATSTFSVALTVTDDNGCTNTVTKNISVIDKPDIEFKDFNFSNPAQFFNNCSNTSSDENFTITVENITGPTCVTGYTVDWGDGTSEPFNTPTLTHTYTYANTFKMQITGTGSNGCENTKTYIVKNASNPQGNIVSPGSTQNLCAPAEIGFTISSNWGANSIDTTYEINYGDGTTSVFLQEDMISTSYYNATDPKNSTPFPIPHTYSSSNCPSDFEATIFIQNSCATTPGNSGGIRILKNTDAKFEADDIACLNTPVLFTNTSDTASSYDCSDFIEFTWNFGDGSPEIVTNNYNSVNHTYLNSGNYSVTLTADNGICAKTDFQQDICIEPQLIANFNLNNTEGCAPLAVQTTNTTDLSESCGGEEYLWEVTYTSGLCATGAEQWTFTGGTDENSAAPTFNFETSGTYNLKLTVTNSCGSSDTTQTIEVKQPPKATINSIADVCGSASITPIATVDSCAPASEVLTYAWNFPGGSPATANTLDPGTITYATSGDYEITFSVTSSCGTTTDKETFSINPIPNITNTNLTQTICSGTDTNAVTLTSDIANTTYTWIATAPTAVSGYTASGTSDVIPLQTLTNSNTTSEAVTFTITPSIGGCDGTPVNLIITVEPAPEFTTQPQPETICLNGAVTDLTVSVNGPGTPAYQWYSNTTDDNTTGTLIPLETSNSFTPSNTPTGITYYYVIASFTSGAGCDEITSQTARVEIVEGVQIDSQPLNSQNICIGGTIPSALSVTHSGGTGTVSYQWYSNSTNSNTGGIAISGANNINYTPPAFTLAGNYYYYIMISLNGSGCSPITSDVSEVIVSNTPVVNTQPTPTQTLCQGIAPQNLEVSVSDGIGSSYTYQWYSNSVNSNSGGTLITSATSNIFTPPTSTIGTLYYYAEISQTSFNCNTTSNTAEVVVNAAPAITAQPVSATYCLGDVINPLSVSYTDGVGTPAYQWYSNSTNDTNTGSPISGEIGSSFNPPSGTATSNYYYVVITFSSGGCTLITSDVAEIIINQTPSINNTSDIICSGTSFSVTPSNSAGNIVPTGTTYTWTAPIITPTGTISGASAENSPQSSINQILTNNTTTPSTVTYTVTPTSGICVGNNFTVTITVNPSISISSTITNSNCFGANSGALDISISGGVPFSTGNPYQISWSGPNGFSSTSEDISNLEPGDYTVNILDDGGCPFTETLNIKEPDELIFSNINFNPETISCFGANDGSIGIEISGGTAPYTYAWTRNGSPFANTEDLNNLAPGDYEVTVTDARSCSPITQDFEIIEPTVLDVTLVNQTNIDCFGFSTGSININTTGGRPIEVSPSVFDYTYTWQGPNGFTSNQQNVTGLIAGTYQVTVTDKSNCTDTLNVILTESTEIIIDYTATEIKCYGDNDASITINNITGGNAPYTIAWSNLGSGNSQSNLSPGTYIITVTDATNCEKEATVIIEEVPVFEITPTITNVSCFGANDGRIVLNLVGGITPVNLVWNDDPSAGVERNNIGPGTYTVTITDGTPCEITETFTITEPDALTLSGNTTDALDCANANSGQINLIVTGGTLPLTYLWSNGATTEDLNNIPPGDYSVLVTDANGCDISGNWTINRFEPLEIDVNTNTIFDCDAKTVQQTFEAQASGGVPPYSYTWSSGTVSGSSGQLMNTDFNGLVIIEVTDNIGCTTNLSYQVEIPVLGDADFNVTSNTLSNFGFYSIHDPIQFTNTATGDFIAVSWDFGDGTFSSEENPEHTYLNEANYTVTQTVTYPFGCVYTKTINIDVTKGYDLIMPNAFTPNGDTMNAYFHPETKALNDFEFHIYDTWGSLIYSETGDNLTGWNGKIKDTEAENGNYYFTLKAKTSYGKIITEKGKFVSIK</sequence>
<keyword evidence="4" id="KW-1185">Reference proteome</keyword>
<dbReference type="CDD" id="cd00146">
    <property type="entry name" value="PKD"/>
    <property type="match status" value="4"/>
</dbReference>
<dbReference type="Proteomes" id="UP001589590">
    <property type="component" value="Unassembled WGS sequence"/>
</dbReference>
<feature type="chain" id="PRO_5046044056" evidence="1">
    <location>
        <begin position="22"/>
        <end position="2039"/>
    </location>
</feature>
<dbReference type="NCBIfam" id="TIGR04131">
    <property type="entry name" value="Bac_Flav_CTERM"/>
    <property type="match status" value="1"/>
</dbReference>
<evidence type="ECO:0000256" key="1">
    <source>
        <dbReference type="SAM" id="SignalP"/>
    </source>
</evidence>
<feature type="domain" description="PKD" evidence="2">
    <location>
        <begin position="470"/>
        <end position="512"/>
    </location>
</feature>
<name>A0ABV5GYV7_9FLAO</name>
<dbReference type="Gene3D" id="2.60.40.740">
    <property type="match status" value="2"/>
</dbReference>
<dbReference type="Gene3D" id="2.60.40.2700">
    <property type="match status" value="2"/>
</dbReference>
<dbReference type="Pfam" id="PF18911">
    <property type="entry name" value="PKD_4"/>
    <property type="match status" value="5"/>
</dbReference>
<dbReference type="Pfam" id="PF13573">
    <property type="entry name" value="SprB"/>
    <property type="match status" value="5"/>
</dbReference>
<dbReference type="RefSeq" id="WP_290273215.1">
    <property type="nucleotide sequence ID" value="NZ_JAUFQP010000013.1"/>
</dbReference>
<organism evidence="3 4">
    <name type="scientific">Algibacter miyuki</name>
    <dbReference type="NCBI Taxonomy" id="1306933"/>
    <lineage>
        <taxon>Bacteria</taxon>
        <taxon>Pseudomonadati</taxon>
        <taxon>Bacteroidota</taxon>
        <taxon>Flavobacteriia</taxon>
        <taxon>Flavobacteriales</taxon>
        <taxon>Flavobacteriaceae</taxon>
        <taxon>Algibacter</taxon>
    </lineage>
</organism>
<dbReference type="InterPro" id="IPR000601">
    <property type="entry name" value="PKD_dom"/>
</dbReference>
<dbReference type="Pfam" id="PF13585">
    <property type="entry name" value="CHU_C"/>
    <property type="match status" value="1"/>
</dbReference>
<dbReference type="InterPro" id="IPR026341">
    <property type="entry name" value="T9SS_type_B"/>
</dbReference>
<dbReference type="InterPro" id="IPR025667">
    <property type="entry name" value="SprB_repeat"/>
</dbReference>
<dbReference type="PROSITE" id="PS50093">
    <property type="entry name" value="PKD"/>
    <property type="match status" value="6"/>
</dbReference>
<dbReference type="Gene3D" id="2.60.40.10">
    <property type="entry name" value="Immunoglobulins"/>
    <property type="match status" value="9"/>
</dbReference>
<keyword evidence="1" id="KW-0732">Signal</keyword>
<feature type="domain" description="PKD" evidence="2">
    <location>
        <begin position="1885"/>
        <end position="1946"/>
    </location>
</feature>
<proteinExistence type="predicted"/>
<dbReference type="InterPro" id="IPR045828">
    <property type="entry name" value="PKD_Bacteroidetes"/>
</dbReference>
<feature type="domain" description="PKD" evidence="2">
    <location>
        <begin position="145"/>
        <end position="208"/>
    </location>
</feature>
<feature type="domain" description="PKD" evidence="2">
    <location>
        <begin position="659"/>
        <end position="713"/>
    </location>
</feature>
<protein>
    <submittedName>
        <fullName evidence="3">PKD domain-containing protein</fullName>
    </submittedName>
</protein>
<dbReference type="EMBL" id="JBHMFA010000005">
    <property type="protein sequence ID" value="MFB9104827.1"/>
    <property type="molecule type" value="Genomic_DNA"/>
</dbReference>
<feature type="domain" description="PKD" evidence="2">
    <location>
        <begin position="242"/>
        <end position="322"/>
    </location>
</feature>
<reference evidence="3 4" key="1">
    <citation type="submission" date="2024-09" db="EMBL/GenBank/DDBJ databases">
        <authorList>
            <person name="Sun Q."/>
            <person name="Mori K."/>
        </authorList>
    </citation>
    <scope>NUCLEOTIDE SEQUENCE [LARGE SCALE GENOMIC DNA]</scope>
    <source>
        <strain evidence="3 4">CECT 8300</strain>
    </source>
</reference>
<dbReference type="InterPro" id="IPR013783">
    <property type="entry name" value="Ig-like_fold"/>
</dbReference>
<dbReference type="SMART" id="SM00089">
    <property type="entry name" value="PKD"/>
    <property type="match status" value="7"/>
</dbReference>
<dbReference type="SUPFAM" id="SSF49299">
    <property type="entry name" value="PKD domain"/>
    <property type="match status" value="6"/>
</dbReference>